<feature type="transmembrane region" description="Helical" evidence="1">
    <location>
        <begin position="239"/>
        <end position="258"/>
    </location>
</feature>
<feature type="transmembrane region" description="Helical" evidence="1">
    <location>
        <begin position="66"/>
        <end position="83"/>
    </location>
</feature>
<keyword evidence="1" id="KW-0812">Transmembrane</keyword>
<keyword evidence="1" id="KW-1133">Transmembrane helix</keyword>
<reference evidence="2 3" key="1">
    <citation type="submission" date="2015-07" db="EMBL/GenBank/DDBJ databases">
        <title>Whole genome sequence of Herpetosiphon geysericola DSM 7119.</title>
        <authorList>
            <person name="Hemp J."/>
            <person name="Ward L.M."/>
            <person name="Pace L.A."/>
            <person name="Fischer W.W."/>
        </authorList>
    </citation>
    <scope>NUCLEOTIDE SEQUENCE [LARGE SCALE GENOMIC DNA]</scope>
    <source>
        <strain evidence="2 3">DSM 7119</strain>
    </source>
</reference>
<dbReference type="AlphaFoldDB" id="A0A0P6XEK7"/>
<dbReference type="EMBL" id="LGKP01000035">
    <property type="protein sequence ID" value="KPL81550.1"/>
    <property type="molecule type" value="Genomic_DNA"/>
</dbReference>
<comment type="caution">
    <text evidence="2">The sequence shown here is derived from an EMBL/GenBank/DDBJ whole genome shotgun (WGS) entry which is preliminary data.</text>
</comment>
<dbReference type="STRING" id="70996.SE18_23355"/>
<sequence>MDKLYYRLRIYRSVVGINIKEVLAYNFWFWSQIGAHVLLTIAYISFWKALYSERDTIAGLNMQQTLTYIILARIVMPLVQWGYTQEFGYWIREGTISSELLRPVDFQERIYIGHLTRTFISLAQQLIVVGSLALFVFKISLPTDPLVWLSFLISLLLGCSILFCFDWIFGCIAFYSTEVWGLQVVRGSVLLLFSGVLLPLTMLPTELQTIAKWLPFAQSVSVPVSILSGMTPLSELDSIWLQQLVWLGVMFMLSRLMFNFSVRKITVQGG</sequence>
<dbReference type="InterPro" id="IPR010390">
    <property type="entry name" value="ABC-2_transporter-like"/>
</dbReference>
<dbReference type="RefSeq" id="WP_054536864.1">
    <property type="nucleotide sequence ID" value="NZ_LGKP01000035.1"/>
</dbReference>
<dbReference type="Pfam" id="PF06182">
    <property type="entry name" value="ABC2_membrane_6"/>
    <property type="match status" value="1"/>
</dbReference>
<evidence type="ECO:0008006" key="4">
    <source>
        <dbReference type="Google" id="ProtNLM"/>
    </source>
</evidence>
<gene>
    <name evidence="2" type="ORF">SE18_23355</name>
</gene>
<dbReference type="PANTHER" id="PTHR36832:SF1">
    <property type="entry name" value="SLR1174 PROTEIN"/>
    <property type="match status" value="1"/>
</dbReference>
<evidence type="ECO:0000313" key="3">
    <source>
        <dbReference type="Proteomes" id="UP000050277"/>
    </source>
</evidence>
<evidence type="ECO:0000256" key="1">
    <source>
        <dbReference type="SAM" id="Phobius"/>
    </source>
</evidence>
<protein>
    <recommendedName>
        <fullName evidence="4">ABC transporter permease</fullName>
    </recommendedName>
</protein>
<feature type="transmembrane region" description="Helical" evidence="1">
    <location>
        <begin position="149"/>
        <end position="175"/>
    </location>
</feature>
<feature type="transmembrane region" description="Helical" evidence="1">
    <location>
        <begin position="181"/>
        <end position="201"/>
    </location>
</feature>
<proteinExistence type="predicted"/>
<feature type="transmembrane region" description="Helical" evidence="1">
    <location>
        <begin position="119"/>
        <end position="137"/>
    </location>
</feature>
<organism evidence="2 3">
    <name type="scientific">Herpetosiphon geysericola</name>
    <dbReference type="NCBI Taxonomy" id="70996"/>
    <lineage>
        <taxon>Bacteria</taxon>
        <taxon>Bacillati</taxon>
        <taxon>Chloroflexota</taxon>
        <taxon>Chloroflexia</taxon>
        <taxon>Herpetosiphonales</taxon>
        <taxon>Herpetosiphonaceae</taxon>
        <taxon>Herpetosiphon</taxon>
    </lineage>
</organism>
<evidence type="ECO:0000313" key="2">
    <source>
        <dbReference type="EMBL" id="KPL81550.1"/>
    </source>
</evidence>
<dbReference type="Proteomes" id="UP000050277">
    <property type="component" value="Unassembled WGS sequence"/>
</dbReference>
<accession>A0A0P6XEK7</accession>
<keyword evidence="3" id="KW-1185">Reference proteome</keyword>
<dbReference type="PANTHER" id="PTHR36832">
    <property type="entry name" value="SLR1174 PROTEIN-RELATED"/>
    <property type="match status" value="1"/>
</dbReference>
<dbReference type="OrthoDB" id="8582979at2"/>
<name>A0A0P6XEK7_9CHLR</name>
<keyword evidence="1" id="KW-0472">Membrane</keyword>
<feature type="transmembrane region" description="Helical" evidence="1">
    <location>
        <begin position="27"/>
        <end position="46"/>
    </location>
</feature>